<feature type="region of interest" description="Disordered" evidence="5">
    <location>
        <begin position="1"/>
        <end position="21"/>
    </location>
</feature>
<dbReference type="InterPro" id="IPR007527">
    <property type="entry name" value="Znf_SWIM"/>
</dbReference>
<evidence type="ECO:0000256" key="4">
    <source>
        <dbReference type="PROSITE-ProRule" id="PRU00325"/>
    </source>
</evidence>
<reference evidence="7" key="1">
    <citation type="submission" date="2020-05" db="EMBL/GenBank/DDBJ databases">
        <title>WGS assembly of Panicum virgatum.</title>
        <authorList>
            <person name="Lovell J.T."/>
            <person name="Jenkins J."/>
            <person name="Shu S."/>
            <person name="Juenger T.E."/>
            <person name="Schmutz J."/>
        </authorList>
    </citation>
    <scope>NUCLEOTIDE SEQUENCE</scope>
    <source>
        <strain evidence="7">AP13</strain>
    </source>
</reference>
<feature type="region of interest" description="Disordered" evidence="5">
    <location>
        <begin position="56"/>
        <end position="77"/>
    </location>
</feature>
<evidence type="ECO:0000256" key="2">
    <source>
        <dbReference type="ARBA" id="ARBA00022771"/>
    </source>
</evidence>
<dbReference type="Pfam" id="PF03101">
    <property type="entry name" value="FAR1"/>
    <property type="match status" value="1"/>
</dbReference>
<dbReference type="InterPro" id="IPR006564">
    <property type="entry name" value="Znf_PMZ"/>
</dbReference>
<dbReference type="InterPro" id="IPR018289">
    <property type="entry name" value="MULE_transposase_dom"/>
</dbReference>
<proteinExistence type="predicted"/>
<keyword evidence="2 4" id="KW-0863">Zinc-finger</keyword>
<dbReference type="InterPro" id="IPR004330">
    <property type="entry name" value="FAR1_DNA_bnd_dom"/>
</dbReference>
<sequence>MGWEIDGVTLEQREAVQPPPPLGEAAAAAGLIDDLQSRVVGALTFDQENCDWLLLPAPTPPKSPSLTDETSSTPKNASIKPYVGMPFENIHAAEKFYKEYAHDIGFAVRVGQQRKDNDIVLWKRFMCSRQGFRDNKDNAVNAPPSEGKKKRNFAETRCGCDAYIYVKLDADNRYTIQSMVDEHNHGLVSPDKRHLLRSNRSVSERAKNTLFNCHKASMGTSQPYRLLHVSEGGFDNVGCTLRDLQNYYRDLRKKITNADAEMFVAQLERKKKINPDFFYDFAVDEQGRLVHVFWADAVSRKNYSHFCDVISFDSTYSTNQYNMIFAPFTGVNHHLQNIFIAGAFLANEKVESYEWLFKTFLVAMGGVAPRLIITDEAASIRAAIAKIFPDSVHRLCMWHIMEKFPEKVGGYSSVNDENSDFWPRLNACVWGSETGEEFESDWNSLMSEYGLDGNEWIQNRYRIREEWIPAYYMDVPLAGVLRTTSRSESANGFFSHFIHRKLSFVEFWLRFETALEWQRQEELKADNKSIHSAPQLKTSWPMEKQGSVLYTHEVFLSFQKEVVAARDHCWVQNITLSDEMKIVTIGDGRKKDRDIHVSMMPTCSCKLFLSRGIPCRHIILVLRGEKQVELPVDYFLQRWEKRCKRYWNTLDDKILESNDPAMRKKIANVRNKFEDLIRKANNSEEGMDFLLLGISNLEEPLDQMTSPNKQSKQDEYEAFIGCHIPNEVTVHPPTDICSKGRSKRIKKSKEVNACKKKRKVP</sequence>
<protein>
    <recommendedName>
        <fullName evidence="6">SWIM-type domain-containing protein</fullName>
    </recommendedName>
</protein>
<feature type="domain" description="SWIM-type" evidence="6">
    <location>
        <begin position="595"/>
        <end position="626"/>
    </location>
</feature>
<dbReference type="PROSITE" id="PS50966">
    <property type="entry name" value="ZF_SWIM"/>
    <property type="match status" value="1"/>
</dbReference>
<evidence type="ECO:0000256" key="3">
    <source>
        <dbReference type="ARBA" id="ARBA00022833"/>
    </source>
</evidence>
<comment type="caution">
    <text evidence="7">The sequence shown here is derived from an EMBL/GenBank/DDBJ whole genome shotgun (WGS) entry which is preliminary data.</text>
</comment>
<dbReference type="AlphaFoldDB" id="A0A8T0RAS1"/>
<dbReference type="Proteomes" id="UP000823388">
    <property type="component" value="Chromosome 6K"/>
</dbReference>
<dbReference type="PANTHER" id="PTHR47718">
    <property type="entry name" value="OS01G0519700 PROTEIN"/>
    <property type="match status" value="1"/>
</dbReference>
<dbReference type="Pfam" id="PF04434">
    <property type="entry name" value="SWIM"/>
    <property type="match status" value="1"/>
</dbReference>
<keyword evidence="1" id="KW-0479">Metal-binding</keyword>
<dbReference type="EMBL" id="CM029047">
    <property type="protein sequence ID" value="KAG2581969.1"/>
    <property type="molecule type" value="Genomic_DNA"/>
</dbReference>
<keyword evidence="3" id="KW-0862">Zinc</keyword>
<evidence type="ECO:0000259" key="6">
    <source>
        <dbReference type="PROSITE" id="PS50966"/>
    </source>
</evidence>
<evidence type="ECO:0000256" key="1">
    <source>
        <dbReference type="ARBA" id="ARBA00022723"/>
    </source>
</evidence>
<dbReference type="GO" id="GO:0008270">
    <property type="term" value="F:zinc ion binding"/>
    <property type="evidence" value="ECO:0007669"/>
    <property type="project" value="UniProtKB-KW"/>
</dbReference>
<dbReference type="SMART" id="SM00575">
    <property type="entry name" value="ZnF_PMZ"/>
    <property type="match status" value="1"/>
</dbReference>
<accession>A0A8T0RAS1</accession>
<evidence type="ECO:0000313" key="8">
    <source>
        <dbReference type="Proteomes" id="UP000823388"/>
    </source>
</evidence>
<feature type="compositionally biased region" description="Polar residues" evidence="5">
    <location>
        <begin position="64"/>
        <end position="76"/>
    </location>
</feature>
<dbReference type="OrthoDB" id="589154at2759"/>
<organism evidence="7 8">
    <name type="scientific">Panicum virgatum</name>
    <name type="common">Blackwell switchgrass</name>
    <dbReference type="NCBI Taxonomy" id="38727"/>
    <lineage>
        <taxon>Eukaryota</taxon>
        <taxon>Viridiplantae</taxon>
        <taxon>Streptophyta</taxon>
        <taxon>Embryophyta</taxon>
        <taxon>Tracheophyta</taxon>
        <taxon>Spermatophyta</taxon>
        <taxon>Magnoliopsida</taxon>
        <taxon>Liliopsida</taxon>
        <taxon>Poales</taxon>
        <taxon>Poaceae</taxon>
        <taxon>PACMAD clade</taxon>
        <taxon>Panicoideae</taxon>
        <taxon>Panicodae</taxon>
        <taxon>Paniceae</taxon>
        <taxon>Panicinae</taxon>
        <taxon>Panicum</taxon>
        <taxon>Panicum sect. Hiantes</taxon>
    </lineage>
</organism>
<name>A0A8T0RAS1_PANVG</name>
<evidence type="ECO:0000256" key="5">
    <source>
        <dbReference type="SAM" id="MobiDB-lite"/>
    </source>
</evidence>
<dbReference type="Pfam" id="PF10551">
    <property type="entry name" value="MULE"/>
    <property type="match status" value="1"/>
</dbReference>
<evidence type="ECO:0000313" key="7">
    <source>
        <dbReference type="EMBL" id="KAG2581969.1"/>
    </source>
</evidence>
<keyword evidence="8" id="KW-1185">Reference proteome</keyword>
<gene>
    <name evidence="7" type="ORF">PVAP13_6KG083170</name>
</gene>
<dbReference type="PANTHER" id="PTHR47718:SF18">
    <property type="entry name" value="PROTEIN FAR1-RELATED SEQUENCE 5-LIKE"/>
    <property type="match status" value="1"/>
</dbReference>